<dbReference type="InterPro" id="IPR001279">
    <property type="entry name" value="Metallo-B-lactamas"/>
</dbReference>
<dbReference type="InterPro" id="IPR036388">
    <property type="entry name" value="WH-like_DNA-bd_sf"/>
</dbReference>
<dbReference type="Gene3D" id="3.60.15.10">
    <property type="entry name" value="Ribonuclease Z/Hydroxyacylglutathione hydrolase-like"/>
    <property type="match status" value="1"/>
</dbReference>
<protein>
    <submittedName>
        <fullName evidence="6">Beta-lactamase-like protein 2</fullName>
    </submittedName>
</protein>
<proteinExistence type="inferred from homology"/>
<dbReference type="AlphaFoldDB" id="A0A9P3G4B0"/>
<feature type="domain" description="Metallo-beta-lactamase" evidence="5">
    <location>
        <begin position="32"/>
        <end position="238"/>
    </location>
</feature>
<dbReference type="InterPro" id="IPR041516">
    <property type="entry name" value="LACTB2_WH"/>
</dbReference>
<evidence type="ECO:0000256" key="1">
    <source>
        <dbReference type="ARBA" id="ARBA00006759"/>
    </source>
</evidence>
<keyword evidence="2" id="KW-0479">Metal-binding</keyword>
<dbReference type="InterPro" id="IPR036866">
    <property type="entry name" value="RibonucZ/Hydroxyglut_hydro"/>
</dbReference>
<evidence type="ECO:0000313" key="7">
    <source>
        <dbReference type="Proteomes" id="UP000703269"/>
    </source>
</evidence>
<dbReference type="PANTHER" id="PTHR23131:SF0">
    <property type="entry name" value="ENDORIBONUCLEASE LACTB2"/>
    <property type="match status" value="1"/>
</dbReference>
<dbReference type="InterPro" id="IPR047921">
    <property type="entry name" value="LACTB2-like_MBL-fold"/>
</dbReference>
<reference evidence="6 7" key="1">
    <citation type="submission" date="2021-08" db="EMBL/GenBank/DDBJ databases">
        <title>Draft Genome Sequence of Phanerochaete sordida strain YK-624.</title>
        <authorList>
            <person name="Mori T."/>
            <person name="Dohra H."/>
            <person name="Suzuki T."/>
            <person name="Kawagishi H."/>
            <person name="Hirai H."/>
        </authorList>
    </citation>
    <scope>NUCLEOTIDE SEQUENCE [LARGE SCALE GENOMIC DNA]</scope>
    <source>
        <strain evidence="6 7">YK-624</strain>
    </source>
</reference>
<dbReference type="PANTHER" id="PTHR23131">
    <property type="entry name" value="ENDORIBONUCLEASE LACTB2"/>
    <property type="match status" value="1"/>
</dbReference>
<dbReference type="Pfam" id="PF00753">
    <property type="entry name" value="Lactamase_B"/>
    <property type="match status" value="1"/>
</dbReference>
<evidence type="ECO:0000256" key="2">
    <source>
        <dbReference type="ARBA" id="ARBA00022723"/>
    </source>
</evidence>
<dbReference type="GO" id="GO:0046872">
    <property type="term" value="F:metal ion binding"/>
    <property type="evidence" value="ECO:0007669"/>
    <property type="project" value="UniProtKB-KW"/>
</dbReference>
<evidence type="ECO:0000313" key="6">
    <source>
        <dbReference type="EMBL" id="GJE88026.1"/>
    </source>
</evidence>
<comment type="caution">
    <text evidence="6">The sequence shown here is derived from an EMBL/GenBank/DDBJ whole genome shotgun (WGS) entry which is preliminary data.</text>
</comment>
<comment type="similarity">
    <text evidence="1">Belongs to the metallo-beta-lactamase superfamily. Glyoxalase II family.</text>
</comment>
<dbReference type="Pfam" id="PF17778">
    <property type="entry name" value="WHD_BLACT"/>
    <property type="match status" value="1"/>
</dbReference>
<dbReference type="GO" id="GO:0044550">
    <property type="term" value="P:secondary metabolite biosynthetic process"/>
    <property type="evidence" value="ECO:0007669"/>
    <property type="project" value="TreeGrafter"/>
</dbReference>
<dbReference type="Gene3D" id="1.10.10.10">
    <property type="entry name" value="Winged helix-like DNA-binding domain superfamily/Winged helix DNA-binding domain"/>
    <property type="match status" value="1"/>
</dbReference>
<gene>
    <name evidence="6" type="ORF">PsYK624_041090</name>
</gene>
<dbReference type="SUPFAM" id="SSF56281">
    <property type="entry name" value="Metallo-hydrolase/oxidoreductase"/>
    <property type="match status" value="1"/>
</dbReference>
<dbReference type="GO" id="GO:0016787">
    <property type="term" value="F:hydrolase activity"/>
    <property type="evidence" value="ECO:0007669"/>
    <property type="project" value="UniProtKB-KW"/>
</dbReference>
<evidence type="ECO:0000259" key="5">
    <source>
        <dbReference type="SMART" id="SM00849"/>
    </source>
</evidence>
<dbReference type="SMART" id="SM00849">
    <property type="entry name" value="Lactamase_B"/>
    <property type="match status" value="1"/>
</dbReference>
<dbReference type="CDD" id="cd07722">
    <property type="entry name" value="LACTB2-like_MBL-fold"/>
    <property type="match status" value="1"/>
</dbReference>
<evidence type="ECO:0000256" key="3">
    <source>
        <dbReference type="ARBA" id="ARBA00022801"/>
    </source>
</evidence>
<evidence type="ECO:0000256" key="4">
    <source>
        <dbReference type="ARBA" id="ARBA00022833"/>
    </source>
</evidence>
<keyword evidence="4" id="KW-0862">Zinc</keyword>
<organism evidence="6 7">
    <name type="scientific">Phanerochaete sordida</name>
    <dbReference type="NCBI Taxonomy" id="48140"/>
    <lineage>
        <taxon>Eukaryota</taxon>
        <taxon>Fungi</taxon>
        <taxon>Dikarya</taxon>
        <taxon>Basidiomycota</taxon>
        <taxon>Agaricomycotina</taxon>
        <taxon>Agaricomycetes</taxon>
        <taxon>Polyporales</taxon>
        <taxon>Phanerochaetaceae</taxon>
        <taxon>Phanerochaete</taxon>
    </lineage>
</organism>
<accession>A0A9P3G4B0</accession>
<keyword evidence="3" id="KW-0378">Hydrolase</keyword>
<dbReference type="EMBL" id="BPQB01000008">
    <property type="protein sequence ID" value="GJE88026.1"/>
    <property type="molecule type" value="Genomic_DNA"/>
</dbReference>
<name>A0A9P3G4B0_9APHY</name>
<dbReference type="InterPro" id="IPR050662">
    <property type="entry name" value="Sec-metab_biosynth-thioest"/>
</dbReference>
<dbReference type="OrthoDB" id="17458at2759"/>
<dbReference type="Proteomes" id="UP000703269">
    <property type="component" value="Unassembled WGS sequence"/>
</dbReference>
<keyword evidence="7" id="KW-1185">Reference proteome</keyword>
<sequence length="329" mass="36090">MSTAQTFPSITRLSKNVVRLLGQNPGKFTLQGTNTYLVGQTNPYILVDTGEGRDSYIPILDEALGSPTNDAPEIGDIIFTHRHHDHTDGLPSVLALLQRRWSEQHPNTTFPAPRVHKLPLTHPKLDALFETLPQGSYTPNASGGVLHDLHEGQTLTVTSVDGDTAGLALEIVHTPGHTPDSLCLLLAADRALFTADTVLGQSSTVFEDLGAYMSSLRKLGALNAAVPGRRYDTLYPGHGPTVPHDHVGMYLQHRVDRENQVLDAIAQAPPEGDAWTTWTLVGNIYARYPKELWEPAAQSVNQHLQKLEAEGRVQRLGGEERHVQWKLLA</sequence>